<sequence>MARLKGKSNEKNVSKTQNQPQKRGERIRHSQKNGRADAMDLDSPSGSGSESEDESTTDAGSSDGEMIKSGEFHAKKDDPEEQTQNKDNKANVQGVRALPSAQELKEIFEASELYQSNTFKLQIDDLLPSVSPKSSQTSRAPLDAFLLALHEHLMNSANATSSRTKKSKSKLKNTVWQVPHSPQSPIALAEALLLESNIAVPFPSPAPTNDTKWTFKYLPPESIVVIGSWAANLSVKHQDKADFGVDIAVAIPTELLQEKDYLNDRYFHKRALYLACLAASIKSAFSVDLEYDSPIDDIRMSCLVLRPQKGSEYDWTKMHACIRIIPVQPADSPIPGSRIAPTSSNLRIAASATGSEAQMTIPTPHSNTLLALSQMQTQTTHLIAIHNFSTSIPQFAPAARLLRVWANQRGFGKGKVDCVRGFENMGAWWGWLIGYLVEGGERLPINAASKGLSKKKTLARLGRGLSSYQLFRGALDFLSHHDFEQEPVFMKTVAGEHKFPPSSWLSTKRPVFIDPTSTINLLEGVPLGSLNLLRLEATQALKVLDRTSEETFSPTFLVDLREPCSRFDVLLTVNLDGVQARVEDGLEILDRGSYISFVTSSIDNVLRRALGNRVKAIVTIHPTSPGRPISQSQPSSRSSLKLGLVLDPDHAFRLIDRGPAVDAPQPTIDEFRELWGDKAELRRFADGSIVECVVWESEGDRTEIPTRIVKHVLARHFNIKKIREVQSAFGQLTEQPRSALRLMSESSTIGGYKSAMQAFDELVKTIKGMDLPLSLVACLPCAEELRYTSVFGSSPIPLNRLHRLPECIKYIPVYDAVLQFEKSARWPDDLGAIQKLKLAWFETIAREFTNKLDGSHARIAMDALASPVEDGAAVEVVLATGYAFRLRIYHDREKFLLERAIEDKTLQPFQRMDAERGLAVHTQRFLDSPRHHSAIVNVHRRHPGFSPAVRLVKRWFAAHLLSNTIPPELIELLCAYVFLRPDPQVTPNTGSTGFARTISFLSNWDWRREYLAVPLYGIAGEDATKDILLSQDTRKSMSAAFEERRTRDPGMNSGAWHIATEQDVTGVWWCKDGRGPVSMIADRVTALAKASVQVIQHGLDSSLNVKALFHHPMDGYDFVIHLEPSVLPRYAQNVLPDETLWTSSLKNVNIQAGDSSSPLVGFDPARELLEDLQRVYGDTIAFFYDYLGGTVIGCSWNPLVRQAKPFRALLGYSMKPEGSKKVRGNLSIARMSPEAVSKGHVVLNEDAILCEISRMGLGLIKEIVKQTF</sequence>
<dbReference type="InterPro" id="IPR035370">
    <property type="entry name" value="Nrap_D5"/>
</dbReference>
<dbReference type="GO" id="GO:0032545">
    <property type="term" value="C:CURI complex"/>
    <property type="evidence" value="ECO:0007669"/>
    <property type="project" value="TreeGrafter"/>
</dbReference>
<dbReference type="EMBL" id="KN824319">
    <property type="protein sequence ID" value="KIM24893.1"/>
    <property type="molecule type" value="Genomic_DNA"/>
</dbReference>
<feature type="compositionally biased region" description="Basic and acidic residues" evidence="6">
    <location>
        <begin position="22"/>
        <end position="38"/>
    </location>
</feature>
<dbReference type="PANTHER" id="PTHR17972:SF0">
    <property type="entry name" value="NUCLEOLAR PROTEIN 6"/>
    <property type="match status" value="1"/>
</dbReference>
<evidence type="ECO:0000256" key="4">
    <source>
        <dbReference type="ARBA" id="ARBA00023242"/>
    </source>
</evidence>
<evidence type="ECO:0000259" key="10">
    <source>
        <dbReference type="Pfam" id="PF17405"/>
    </source>
</evidence>
<dbReference type="Proteomes" id="UP000054097">
    <property type="component" value="Unassembled WGS sequence"/>
</dbReference>
<protein>
    <recommendedName>
        <fullName evidence="5">U3 small nucleolar RNA-associated protein 22</fullName>
    </recommendedName>
</protein>
<dbReference type="Pfam" id="PF17404">
    <property type="entry name" value="Nrap_D3"/>
    <property type="match status" value="1"/>
</dbReference>
<dbReference type="InterPro" id="IPR035369">
    <property type="entry name" value="Nrap_D4"/>
</dbReference>
<name>A0A0C2WEK9_SERVB</name>
<dbReference type="GO" id="GO:0006364">
    <property type="term" value="P:rRNA processing"/>
    <property type="evidence" value="ECO:0007669"/>
    <property type="project" value="UniProtKB-KW"/>
</dbReference>
<organism evidence="13 14">
    <name type="scientific">Serendipita vermifera MAFF 305830</name>
    <dbReference type="NCBI Taxonomy" id="933852"/>
    <lineage>
        <taxon>Eukaryota</taxon>
        <taxon>Fungi</taxon>
        <taxon>Dikarya</taxon>
        <taxon>Basidiomycota</taxon>
        <taxon>Agaricomycotina</taxon>
        <taxon>Agaricomycetes</taxon>
        <taxon>Sebacinales</taxon>
        <taxon>Serendipitaceae</taxon>
        <taxon>Serendipita</taxon>
    </lineage>
</organism>
<evidence type="ECO:0000259" key="7">
    <source>
        <dbReference type="Pfam" id="PF03813"/>
    </source>
</evidence>
<evidence type="ECO:0000259" key="12">
    <source>
        <dbReference type="Pfam" id="PF17407"/>
    </source>
</evidence>
<dbReference type="Pfam" id="PF17403">
    <property type="entry name" value="Nrap_D2"/>
    <property type="match status" value="1"/>
</dbReference>
<dbReference type="InterPro" id="IPR035367">
    <property type="entry name" value="Nrap_D2"/>
</dbReference>
<evidence type="ECO:0000259" key="11">
    <source>
        <dbReference type="Pfam" id="PF17406"/>
    </source>
</evidence>
<dbReference type="Gene3D" id="3.30.70.3030">
    <property type="match status" value="1"/>
</dbReference>
<dbReference type="OrthoDB" id="10251401at2759"/>
<feature type="domain" description="Nrap protein" evidence="7">
    <location>
        <begin position="245"/>
        <end position="381"/>
    </location>
</feature>
<evidence type="ECO:0000259" key="8">
    <source>
        <dbReference type="Pfam" id="PF17403"/>
    </source>
</evidence>
<dbReference type="Pfam" id="PF17406">
    <property type="entry name" value="Nrap_D5"/>
    <property type="match status" value="1"/>
</dbReference>
<dbReference type="HOGENOM" id="CLU_003502_1_0_1"/>
<feature type="domain" description="Nrap protein" evidence="9">
    <location>
        <begin position="564"/>
        <end position="718"/>
    </location>
</feature>
<dbReference type="InterPro" id="IPR035082">
    <property type="entry name" value="Nrap_D1"/>
</dbReference>
<dbReference type="GO" id="GO:0003723">
    <property type="term" value="F:RNA binding"/>
    <property type="evidence" value="ECO:0007669"/>
    <property type="project" value="UniProtKB-KW"/>
</dbReference>
<dbReference type="InterPro" id="IPR035371">
    <property type="entry name" value="Nrap_D6"/>
</dbReference>
<evidence type="ECO:0000256" key="3">
    <source>
        <dbReference type="ARBA" id="ARBA00022884"/>
    </source>
</evidence>
<dbReference type="GO" id="GO:0006409">
    <property type="term" value="P:tRNA export from nucleus"/>
    <property type="evidence" value="ECO:0007669"/>
    <property type="project" value="TreeGrafter"/>
</dbReference>
<keyword evidence="5" id="KW-0687">Ribonucleoprotein</keyword>
<feature type="compositionally biased region" description="Basic and acidic residues" evidence="6">
    <location>
        <begin position="65"/>
        <end position="89"/>
    </location>
</feature>
<evidence type="ECO:0000256" key="1">
    <source>
        <dbReference type="ARBA" id="ARBA00004604"/>
    </source>
</evidence>
<dbReference type="AlphaFoldDB" id="A0A0C2WEK9"/>
<feature type="region of interest" description="Disordered" evidence="6">
    <location>
        <begin position="1"/>
        <end position="94"/>
    </location>
</feature>
<dbReference type="InterPro" id="IPR005554">
    <property type="entry name" value="NOL6/Upt22"/>
</dbReference>
<keyword evidence="3 5" id="KW-0694">RNA-binding</keyword>
<dbReference type="Pfam" id="PF03813">
    <property type="entry name" value="Nrap"/>
    <property type="match status" value="1"/>
</dbReference>
<gene>
    <name evidence="13" type="ORF">M408DRAFT_316966</name>
</gene>
<feature type="domain" description="Nrap protein" evidence="12">
    <location>
        <begin position="1114"/>
        <end position="1263"/>
    </location>
</feature>
<reference evidence="14" key="2">
    <citation type="submission" date="2015-01" db="EMBL/GenBank/DDBJ databases">
        <title>Evolutionary Origins and Diversification of the Mycorrhizal Mutualists.</title>
        <authorList>
            <consortium name="DOE Joint Genome Institute"/>
            <consortium name="Mycorrhizal Genomics Consortium"/>
            <person name="Kohler A."/>
            <person name="Kuo A."/>
            <person name="Nagy L.G."/>
            <person name="Floudas D."/>
            <person name="Copeland A."/>
            <person name="Barry K.W."/>
            <person name="Cichocki N."/>
            <person name="Veneault-Fourrey C."/>
            <person name="LaButti K."/>
            <person name="Lindquist E.A."/>
            <person name="Lipzen A."/>
            <person name="Lundell T."/>
            <person name="Morin E."/>
            <person name="Murat C."/>
            <person name="Riley R."/>
            <person name="Ohm R."/>
            <person name="Sun H."/>
            <person name="Tunlid A."/>
            <person name="Henrissat B."/>
            <person name="Grigoriev I.V."/>
            <person name="Hibbett D.S."/>
            <person name="Martin F."/>
        </authorList>
    </citation>
    <scope>NUCLEOTIDE SEQUENCE [LARGE SCALE GENOMIC DNA]</scope>
    <source>
        <strain evidence="14">MAFF 305830</strain>
    </source>
</reference>
<evidence type="ECO:0000256" key="6">
    <source>
        <dbReference type="SAM" id="MobiDB-lite"/>
    </source>
</evidence>
<comment type="similarity">
    <text evidence="2 5">Belongs to the NRAP family.</text>
</comment>
<dbReference type="Pfam" id="PF17405">
    <property type="entry name" value="Nrap_D4"/>
    <property type="match status" value="1"/>
</dbReference>
<dbReference type="GO" id="GO:0032040">
    <property type="term" value="C:small-subunit processome"/>
    <property type="evidence" value="ECO:0007669"/>
    <property type="project" value="TreeGrafter"/>
</dbReference>
<feature type="domain" description="Nrap protein" evidence="8">
    <location>
        <begin position="394"/>
        <end position="558"/>
    </location>
</feature>
<dbReference type="Pfam" id="PF17407">
    <property type="entry name" value="Nrap_D6"/>
    <property type="match status" value="1"/>
</dbReference>
<proteinExistence type="inferred from homology"/>
<evidence type="ECO:0000313" key="13">
    <source>
        <dbReference type="EMBL" id="KIM24893.1"/>
    </source>
</evidence>
<evidence type="ECO:0000256" key="5">
    <source>
        <dbReference type="RuleBase" id="RU364032"/>
    </source>
</evidence>
<keyword evidence="4 5" id="KW-0539">Nucleus</keyword>
<evidence type="ECO:0000259" key="9">
    <source>
        <dbReference type="Pfam" id="PF17404"/>
    </source>
</evidence>
<reference evidence="13 14" key="1">
    <citation type="submission" date="2014-04" db="EMBL/GenBank/DDBJ databases">
        <authorList>
            <consortium name="DOE Joint Genome Institute"/>
            <person name="Kuo A."/>
            <person name="Zuccaro A."/>
            <person name="Kohler A."/>
            <person name="Nagy L.G."/>
            <person name="Floudas D."/>
            <person name="Copeland A."/>
            <person name="Barry K.W."/>
            <person name="Cichocki N."/>
            <person name="Veneault-Fourrey C."/>
            <person name="LaButti K."/>
            <person name="Lindquist E.A."/>
            <person name="Lipzen A."/>
            <person name="Lundell T."/>
            <person name="Morin E."/>
            <person name="Murat C."/>
            <person name="Sun H."/>
            <person name="Tunlid A."/>
            <person name="Henrissat B."/>
            <person name="Grigoriev I.V."/>
            <person name="Hibbett D.S."/>
            <person name="Martin F."/>
            <person name="Nordberg H.P."/>
            <person name="Cantor M.N."/>
            <person name="Hua S.X."/>
        </authorList>
    </citation>
    <scope>NUCLEOTIDE SEQUENCE [LARGE SCALE GENOMIC DNA]</scope>
    <source>
        <strain evidence="13 14">MAFF 305830</strain>
    </source>
</reference>
<keyword evidence="14" id="KW-1185">Reference proteome</keyword>
<keyword evidence="5" id="KW-0698">rRNA processing</keyword>
<dbReference type="PANTHER" id="PTHR17972">
    <property type="entry name" value="NUCLEOLAR RNA-ASSOCIATED PROTEIN"/>
    <property type="match status" value="1"/>
</dbReference>
<evidence type="ECO:0000256" key="2">
    <source>
        <dbReference type="ARBA" id="ARBA00006674"/>
    </source>
</evidence>
<feature type="domain" description="Nrap protein" evidence="10">
    <location>
        <begin position="745"/>
        <end position="939"/>
    </location>
</feature>
<evidence type="ECO:0000313" key="14">
    <source>
        <dbReference type="Proteomes" id="UP000054097"/>
    </source>
</evidence>
<feature type="domain" description="Nrap protein" evidence="11">
    <location>
        <begin position="942"/>
        <end position="1111"/>
    </location>
</feature>
<comment type="subcellular location">
    <subcellularLocation>
        <location evidence="1 5">Nucleus</location>
        <location evidence="1 5">Nucleolus</location>
    </subcellularLocation>
</comment>
<keyword evidence="5" id="KW-0690">Ribosome biogenesis</keyword>
<dbReference type="Gene3D" id="1.10.1410.10">
    <property type="match status" value="2"/>
</dbReference>
<dbReference type="GO" id="GO:0034456">
    <property type="term" value="C:UTP-C complex"/>
    <property type="evidence" value="ECO:0007669"/>
    <property type="project" value="TreeGrafter"/>
</dbReference>
<dbReference type="STRING" id="933852.A0A0C2WEK9"/>
<accession>A0A0C2WEK9</accession>
<dbReference type="InterPro" id="IPR035368">
    <property type="entry name" value="Nrap_D3"/>
</dbReference>